<dbReference type="SMART" id="SM00530">
    <property type="entry name" value="HTH_XRE"/>
    <property type="match status" value="1"/>
</dbReference>
<dbReference type="Pfam" id="PF01381">
    <property type="entry name" value="HTH_3"/>
    <property type="match status" value="1"/>
</dbReference>
<dbReference type="CDD" id="cd00093">
    <property type="entry name" value="HTH_XRE"/>
    <property type="match status" value="1"/>
</dbReference>
<dbReference type="PANTHER" id="PTHR46558">
    <property type="entry name" value="TRACRIPTIONAL REGULATORY PROTEIN-RELATED-RELATED"/>
    <property type="match status" value="1"/>
</dbReference>
<evidence type="ECO:0000256" key="1">
    <source>
        <dbReference type="ARBA" id="ARBA00023125"/>
    </source>
</evidence>
<dbReference type="Pfam" id="PF04014">
    <property type="entry name" value="MazE_antitoxin"/>
    <property type="match status" value="1"/>
</dbReference>
<dbReference type="Proteomes" id="UP000886787">
    <property type="component" value="Unassembled WGS sequence"/>
</dbReference>
<dbReference type="SMART" id="SM00966">
    <property type="entry name" value="SpoVT_AbrB"/>
    <property type="match status" value="1"/>
</dbReference>
<dbReference type="InterPro" id="IPR001387">
    <property type="entry name" value="Cro/C1-type_HTH"/>
</dbReference>
<dbReference type="SUPFAM" id="SSF89447">
    <property type="entry name" value="AbrB/MazE/MraZ-like"/>
    <property type="match status" value="1"/>
</dbReference>
<dbReference type="AlphaFoldDB" id="A0A9D1CTW5"/>
<dbReference type="InterPro" id="IPR007159">
    <property type="entry name" value="SpoVT-AbrB_dom"/>
</dbReference>
<dbReference type="SUPFAM" id="SSF47413">
    <property type="entry name" value="lambda repressor-like DNA-binding domains"/>
    <property type="match status" value="1"/>
</dbReference>
<dbReference type="NCBIfam" id="TIGR01439">
    <property type="entry name" value="lp_hng_hel_AbrB"/>
    <property type="match status" value="1"/>
</dbReference>
<accession>A0A9D1CTW5</accession>
<dbReference type="PROSITE" id="PS50943">
    <property type="entry name" value="HTH_CROC1"/>
    <property type="match status" value="1"/>
</dbReference>
<evidence type="ECO:0000259" key="2">
    <source>
        <dbReference type="PROSITE" id="PS50943"/>
    </source>
</evidence>
<organism evidence="3 4">
    <name type="scientific">Candidatus Scatavimonas merdigallinarum</name>
    <dbReference type="NCBI Taxonomy" id="2840914"/>
    <lineage>
        <taxon>Bacteria</taxon>
        <taxon>Bacillati</taxon>
        <taxon>Bacillota</taxon>
        <taxon>Clostridia</taxon>
        <taxon>Eubacteriales</taxon>
        <taxon>Oscillospiraceae</taxon>
        <taxon>Oscillospiraceae incertae sedis</taxon>
        <taxon>Candidatus Scatavimonas</taxon>
    </lineage>
</organism>
<reference evidence="3" key="2">
    <citation type="journal article" date="2021" name="PeerJ">
        <title>Extensive microbial diversity within the chicken gut microbiome revealed by metagenomics and culture.</title>
        <authorList>
            <person name="Gilroy R."/>
            <person name="Ravi A."/>
            <person name="Getino M."/>
            <person name="Pursley I."/>
            <person name="Horton D.L."/>
            <person name="Alikhan N.F."/>
            <person name="Baker D."/>
            <person name="Gharbi K."/>
            <person name="Hall N."/>
            <person name="Watson M."/>
            <person name="Adriaenssens E.M."/>
            <person name="Foster-Nyarko E."/>
            <person name="Jarju S."/>
            <person name="Secka A."/>
            <person name="Antonio M."/>
            <person name="Oren A."/>
            <person name="Chaudhuri R.R."/>
            <person name="La Ragione R."/>
            <person name="Hildebrand F."/>
            <person name="Pallen M.J."/>
        </authorList>
    </citation>
    <scope>NUCLEOTIDE SEQUENCE</scope>
    <source>
        <strain evidence="3">ChiSjej1B19-3389</strain>
    </source>
</reference>
<name>A0A9D1CTW5_9FIRM</name>
<reference evidence="3" key="1">
    <citation type="submission" date="2020-10" db="EMBL/GenBank/DDBJ databases">
        <authorList>
            <person name="Gilroy R."/>
        </authorList>
    </citation>
    <scope>NUCLEOTIDE SEQUENCE</scope>
    <source>
        <strain evidence="3">ChiSjej1B19-3389</strain>
    </source>
</reference>
<evidence type="ECO:0000313" key="3">
    <source>
        <dbReference type="EMBL" id="HIQ80121.1"/>
    </source>
</evidence>
<sequence length="156" mass="17303">MKKQSNYISQNLTTLRQFHKYSQEEIAEKIGVSRQAVAKWESGETVPDILNCDALAELYNVSVDDLLHFNQQDERMPIPPRGKHLFGAVKVGERGQVVLPKKARDLFHIKPGDLLVALGDENPESAGIALVPGNAVLHNIAFLRDMLSSGEKEDGE</sequence>
<evidence type="ECO:0000313" key="4">
    <source>
        <dbReference type="Proteomes" id="UP000886787"/>
    </source>
</evidence>
<dbReference type="InterPro" id="IPR037914">
    <property type="entry name" value="SpoVT-AbrB_sf"/>
</dbReference>
<dbReference type="EMBL" id="DVFW01000015">
    <property type="protein sequence ID" value="HIQ80121.1"/>
    <property type="molecule type" value="Genomic_DNA"/>
</dbReference>
<dbReference type="Gene3D" id="1.10.260.40">
    <property type="entry name" value="lambda repressor-like DNA-binding domains"/>
    <property type="match status" value="1"/>
</dbReference>
<dbReference type="PANTHER" id="PTHR46558:SF4">
    <property type="entry name" value="DNA-BIDING PHAGE PROTEIN"/>
    <property type="match status" value="1"/>
</dbReference>
<protein>
    <submittedName>
        <fullName evidence="3">Helix-turn-helix domain-containing protein</fullName>
    </submittedName>
</protein>
<dbReference type="InterPro" id="IPR010982">
    <property type="entry name" value="Lambda_DNA-bd_dom_sf"/>
</dbReference>
<proteinExistence type="predicted"/>
<dbReference type="GO" id="GO:0003677">
    <property type="term" value="F:DNA binding"/>
    <property type="evidence" value="ECO:0007669"/>
    <property type="project" value="UniProtKB-KW"/>
</dbReference>
<feature type="domain" description="HTH cro/C1-type" evidence="2">
    <location>
        <begin position="12"/>
        <end position="66"/>
    </location>
</feature>
<comment type="caution">
    <text evidence="3">The sequence shown here is derived from an EMBL/GenBank/DDBJ whole genome shotgun (WGS) entry which is preliminary data.</text>
</comment>
<keyword evidence="1" id="KW-0238">DNA-binding</keyword>
<dbReference type="Gene3D" id="2.10.260.10">
    <property type="match status" value="1"/>
</dbReference>
<gene>
    <name evidence="3" type="ORF">IAD32_02400</name>
</gene>